<keyword evidence="2" id="KW-0433">Leucine-rich repeat</keyword>
<accession>A0AAP0DLD0</accession>
<evidence type="ECO:0000259" key="6">
    <source>
        <dbReference type="Pfam" id="PF00931"/>
    </source>
</evidence>
<evidence type="ECO:0000256" key="2">
    <source>
        <dbReference type="ARBA" id="ARBA00022614"/>
    </source>
</evidence>
<proteinExistence type="inferred from homology"/>
<dbReference type="AlphaFoldDB" id="A0AAP0DLD0"/>
<evidence type="ECO:0000259" key="7">
    <source>
        <dbReference type="Pfam" id="PF23598"/>
    </source>
</evidence>
<keyword evidence="5" id="KW-0067">ATP-binding</keyword>
<reference evidence="8 9" key="1">
    <citation type="submission" date="2024-04" db="EMBL/GenBank/DDBJ databases">
        <title>The reference genome of an endangered Asteraceae, Deinandra increscens subsp. villosa, native to the Central Coast of California.</title>
        <authorList>
            <person name="Guilliams M."/>
            <person name="Hasenstab-Lehman K."/>
            <person name="Meyer R."/>
            <person name="Mcevoy S."/>
        </authorList>
    </citation>
    <scope>NUCLEOTIDE SEQUENCE [LARGE SCALE GENOMIC DNA]</scope>
    <source>
        <tissue evidence="8">Leaf</tissue>
    </source>
</reference>
<evidence type="ECO:0000313" key="9">
    <source>
        <dbReference type="Proteomes" id="UP001408789"/>
    </source>
</evidence>
<protein>
    <recommendedName>
        <fullName evidence="10">NB-ARC domain-containing protein</fullName>
    </recommendedName>
</protein>
<evidence type="ECO:0000256" key="4">
    <source>
        <dbReference type="ARBA" id="ARBA00022821"/>
    </source>
</evidence>
<comment type="caution">
    <text evidence="8">The sequence shown here is derived from an EMBL/GenBank/DDBJ whole genome shotgun (WGS) entry which is preliminary data.</text>
</comment>
<dbReference type="Pfam" id="PF23598">
    <property type="entry name" value="LRR_14"/>
    <property type="match status" value="1"/>
</dbReference>
<dbReference type="PRINTS" id="PR00364">
    <property type="entry name" value="DISEASERSIST"/>
</dbReference>
<dbReference type="Gene3D" id="1.10.8.430">
    <property type="entry name" value="Helical domain of apoptotic protease-activating factors"/>
    <property type="match status" value="1"/>
</dbReference>
<dbReference type="PANTHER" id="PTHR33463">
    <property type="entry name" value="NB-ARC DOMAIN-CONTAINING PROTEIN-RELATED"/>
    <property type="match status" value="1"/>
</dbReference>
<dbReference type="InterPro" id="IPR050905">
    <property type="entry name" value="Plant_NBS-LRR"/>
</dbReference>
<dbReference type="InterPro" id="IPR042197">
    <property type="entry name" value="Apaf_helical"/>
</dbReference>
<dbReference type="Pfam" id="PF00931">
    <property type="entry name" value="NB-ARC"/>
    <property type="match status" value="1"/>
</dbReference>
<dbReference type="GO" id="GO:0006952">
    <property type="term" value="P:defense response"/>
    <property type="evidence" value="ECO:0007669"/>
    <property type="project" value="UniProtKB-KW"/>
</dbReference>
<evidence type="ECO:0000313" key="8">
    <source>
        <dbReference type="EMBL" id="KAK9077029.1"/>
    </source>
</evidence>
<feature type="domain" description="NB-ARC" evidence="6">
    <location>
        <begin position="157"/>
        <end position="310"/>
    </location>
</feature>
<evidence type="ECO:0000256" key="5">
    <source>
        <dbReference type="ARBA" id="ARBA00022840"/>
    </source>
</evidence>
<dbReference type="SUPFAM" id="SSF52058">
    <property type="entry name" value="L domain-like"/>
    <property type="match status" value="1"/>
</dbReference>
<dbReference type="InterPro" id="IPR055414">
    <property type="entry name" value="LRR_R13L4/SHOC2-like"/>
</dbReference>
<dbReference type="Gene3D" id="3.80.10.10">
    <property type="entry name" value="Ribonuclease Inhibitor"/>
    <property type="match status" value="2"/>
</dbReference>
<keyword evidence="4" id="KW-0611">Plant defense</keyword>
<keyword evidence="9" id="KW-1185">Reference proteome</keyword>
<gene>
    <name evidence="8" type="ORF">SSX86_005364</name>
</gene>
<dbReference type="GO" id="GO:0005524">
    <property type="term" value="F:ATP binding"/>
    <property type="evidence" value="ECO:0007669"/>
    <property type="project" value="UniProtKB-KW"/>
</dbReference>
<feature type="domain" description="Disease resistance R13L4/SHOC-2-like LRR" evidence="7">
    <location>
        <begin position="550"/>
        <end position="885"/>
    </location>
</feature>
<evidence type="ECO:0000256" key="1">
    <source>
        <dbReference type="ARBA" id="ARBA00008894"/>
    </source>
</evidence>
<dbReference type="GO" id="GO:0043531">
    <property type="term" value="F:ADP binding"/>
    <property type="evidence" value="ECO:0007669"/>
    <property type="project" value="InterPro"/>
</dbReference>
<dbReference type="InterPro" id="IPR027417">
    <property type="entry name" value="P-loop_NTPase"/>
</dbReference>
<organism evidence="8 9">
    <name type="scientific">Deinandra increscens subsp. villosa</name>
    <dbReference type="NCBI Taxonomy" id="3103831"/>
    <lineage>
        <taxon>Eukaryota</taxon>
        <taxon>Viridiplantae</taxon>
        <taxon>Streptophyta</taxon>
        <taxon>Embryophyta</taxon>
        <taxon>Tracheophyta</taxon>
        <taxon>Spermatophyta</taxon>
        <taxon>Magnoliopsida</taxon>
        <taxon>eudicotyledons</taxon>
        <taxon>Gunneridae</taxon>
        <taxon>Pentapetalae</taxon>
        <taxon>asterids</taxon>
        <taxon>campanulids</taxon>
        <taxon>Asterales</taxon>
        <taxon>Asteraceae</taxon>
        <taxon>Asteroideae</taxon>
        <taxon>Heliantheae alliance</taxon>
        <taxon>Madieae</taxon>
        <taxon>Madiinae</taxon>
        <taxon>Deinandra</taxon>
    </lineage>
</organism>
<dbReference type="InterPro" id="IPR032675">
    <property type="entry name" value="LRR_dom_sf"/>
</dbReference>
<dbReference type="SUPFAM" id="SSF52540">
    <property type="entry name" value="P-loop containing nucleoside triphosphate hydrolases"/>
    <property type="match status" value="1"/>
</dbReference>
<dbReference type="Proteomes" id="UP001408789">
    <property type="component" value="Unassembled WGS sequence"/>
</dbReference>
<keyword evidence="5" id="KW-0547">Nucleotide-binding</keyword>
<dbReference type="PANTHER" id="PTHR33463:SF209">
    <property type="entry name" value="DISEASE RESISTANCE PROTEIN RPS2-LIKE"/>
    <property type="match status" value="1"/>
</dbReference>
<sequence length="945" mass="107996">MDPTKPLTAAVGIRTAVADTVHNQRTLKNNRSLMEHKRDQLLATESRVVAKFRIYWFPRLLDTWSSDVEKLTSGTKKLAAEGSTVLGKIGHVALPDNALIPDIKTECTELDKAIQEGIKLEDALVKRGTMRIVKHTGLVNIEKVKSLKVNLRKLLMLLKDVDTNSIRVHGPAGTGKKLLLQHLNNYEELVNMFDIVIWCDNTNSTETNIPRLIAERLGLDVGSTSDTNYIASRIKEELKGARYLLLLNDVKARITLDTLGMPMNKNGSKIVYTTYLRFVLPFCPFETMPIERLEKPDSWQMFANILNDGNAENILQGEIEATSHKVVDICDGLFSLIKIVASNFRKNRSVETWREGLQRLRRLAQKGDMYMKAMENIMDFSYDGLKDNQKLCFLFSILYPEDNQIPIDYLFDCWTTLKLVEFGVTEGSSETSRREILEHLLEVALLNEGSSSQYVEIERILRRATMKKLREQGWFKCLVAEEALEILKSGNCEDTQWISLNNSEIEDLNGELDCGNLTTLFLQKNSKLKTMSSSFFKKMKKLLILDLHKTKSELVLPMTDMESLKVLYVNDCVMLKEFHFNPKDSSHYLEVLDIRGRQFNEIPPEIKNFKALRRLMMSIHGSATFPSIIRELSSLRELIIDVEQDVKIPDQDTSITRCNRVIENSIEQIGTLTELTTLKFCFGDEIVDVIQVMGDTLKIFVPKQTSLQHIWKKGYKNSRELQVYIGFRMSPNLKIPRNFIKYDSFVLSSLKTVIKPEIKDVLSKVKAIIMMDSSTLENLDQTTMPHVYYCLVQSCNKIVTLINQTDGFSNLETLILSGCSQLKALFLNNEGQTTMSIKHLEIRDCLAIEEINMSLNSGGDILPKLKKLVLHNLWNLTKICSDLEWPSLTTLEIHECPVLTEIPLNADNANKLHDIKVEKNWWEALQLDDGIKQKFEQSCEFSDRD</sequence>
<evidence type="ECO:0000256" key="3">
    <source>
        <dbReference type="ARBA" id="ARBA00022737"/>
    </source>
</evidence>
<comment type="similarity">
    <text evidence="1">Belongs to the disease resistance NB-LRR family.</text>
</comment>
<dbReference type="EMBL" id="JBCNJP010000007">
    <property type="protein sequence ID" value="KAK9077029.1"/>
    <property type="molecule type" value="Genomic_DNA"/>
</dbReference>
<dbReference type="InterPro" id="IPR002182">
    <property type="entry name" value="NB-ARC"/>
</dbReference>
<evidence type="ECO:0008006" key="10">
    <source>
        <dbReference type="Google" id="ProtNLM"/>
    </source>
</evidence>
<keyword evidence="3" id="KW-0677">Repeat</keyword>
<dbReference type="Gene3D" id="3.40.50.300">
    <property type="entry name" value="P-loop containing nucleotide triphosphate hydrolases"/>
    <property type="match status" value="1"/>
</dbReference>
<name>A0AAP0DLD0_9ASTR</name>